<dbReference type="Pfam" id="PF00038">
    <property type="entry name" value="Filament"/>
    <property type="match status" value="2"/>
</dbReference>
<evidence type="ECO:0000256" key="2">
    <source>
        <dbReference type="ARBA" id="ARBA00023054"/>
    </source>
</evidence>
<evidence type="ECO:0000256" key="1">
    <source>
        <dbReference type="ARBA" id="ARBA00022754"/>
    </source>
</evidence>
<evidence type="ECO:0000256" key="3">
    <source>
        <dbReference type="SAM" id="Coils"/>
    </source>
</evidence>
<protein>
    <submittedName>
        <fullName evidence="5">Keratin, type I cytoskeletal 28</fullName>
    </submittedName>
</protein>
<organism evidence="5 6">
    <name type="scientific">Saguinus oedipus</name>
    <name type="common">Cotton-top tamarin</name>
    <name type="synonym">Oedipomidas oedipus</name>
    <dbReference type="NCBI Taxonomy" id="9490"/>
    <lineage>
        <taxon>Eukaryota</taxon>
        <taxon>Metazoa</taxon>
        <taxon>Chordata</taxon>
        <taxon>Craniata</taxon>
        <taxon>Vertebrata</taxon>
        <taxon>Euteleostomi</taxon>
        <taxon>Mammalia</taxon>
        <taxon>Eutheria</taxon>
        <taxon>Euarchontoglires</taxon>
        <taxon>Primates</taxon>
        <taxon>Haplorrhini</taxon>
        <taxon>Platyrrhini</taxon>
        <taxon>Cebidae</taxon>
        <taxon>Callitrichinae</taxon>
        <taxon>Saguinus</taxon>
    </lineage>
</organism>
<evidence type="ECO:0000259" key="4">
    <source>
        <dbReference type="PROSITE" id="PS51842"/>
    </source>
</evidence>
<dbReference type="EMBL" id="JASSZA010000005">
    <property type="protein sequence ID" value="KAK2110774.1"/>
    <property type="molecule type" value="Genomic_DNA"/>
</dbReference>
<dbReference type="PANTHER" id="PTHR23239">
    <property type="entry name" value="INTERMEDIATE FILAMENT"/>
    <property type="match status" value="1"/>
</dbReference>
<feature type="domain" description="IF rod" evidence="4">
    <location>
        <begin position="86"/>
        <end position="437"/>
    </location>
</feature>
<comment type="caution">
    <text evidence="5">The sequence shown here is derived from an EMBL/GenBank/DDBJ whole genome shotgun (WGS) entry which is preliminary data.</text>
</comment>
<dbReference type="PROSITE" id="PS51842">
    <property type="entry name" value="IF_ROD_2"/>
    <property type="match status" value="1"/>
</dbReference>
<dbReference type="SMART" id="SM01391">
    <property type="entry name" value="Filament"/>
    <property type="match status" value="1"/>
</dbReference>
<dbReference type="PANTHER" id="PTHR23239:SF215">
    <property type="entry name" value="KERATIN, TYPE I CYTOSKELETAL 28"/>
    <property type="match status" value="1"/>
</dbReference>
<dbReference type="Proteomes" id="UP001266305">
    <property type="component" value="Unassembled WGS sequence"/>
</dbReference>
<accession>A0ABQ9VN01</accession>
<evidence type="ECO:0000313" key="5">
    <source>
        <dbReference type="EMBL" id="KAK2110774.1"/>
    </source>
</evidence>
<keyword evidence="6" id="KW-1185">Reference proteome</keyword>
<evidence type="ECO:0000313" key="6">
    <source>
        <dbReference type="Proteomes" id="UP001266305"/>
    </source>
</evidence>
<gene>
    <name evidence="5" type="primary">KRT28</name>
    <name evidence="5" type="ORF">P7K49_010520</name>
</gene>
<dbReference type="Gene3D" id="1.20.5.170">
    <property type="match status" value="1"/>
</dbReference>
<keyword evidence="1" id="KW-0403">Intermediate filament</keyword>
<reference evidence="5 6" key="1">
    <citation type="submission" date="2023-05" db="EMBL/GenBank/DDBJ databases">
        <title>B98-5 Cell Line De Novo Hybrid Assembly: An Optical Mapping Approach.</title>
        <authorList>
            <person name="Kananen K."/>
            <person name="Auerbach J.A."/>
            <person name="Kautto E."/>
            <person name="Blachly J.S."/>
        </authorList>
    </citation>
    <scope>NUCLEOTIDE SEQUENCE [LARGE SCALE GENOMIC DNA]</scope>
    <source>
        <strain evidence="5">B95-8</strain>
        <tissue evidence="5">Cell line</tissue>
    </source>
</reference>
<dbReference type="Gene3D" id="1.20.5.1160">
    <property type="entry name" value="Vasodilator-stimulated phosphoprotein"/>
    <property type="match status" value="1"/>
</dbReference>
<feature type="coiled-coil region" evidence="3">
    <location>
        <begin position="90"/>
        <end position="124"/>
    </location>
</feature>
<dbReference type="Gene3D" id="1.20.5.500">
    <property type="entry name" value="Single helix bin"/>
    <property type="match status" value="1"/>
</dbReference>
<feature type="coiled-coil region" evidence="3">
    <location>
        <begin position="200"/>
        <end position="326"/>
    </location>
</feature>
<keyword evidence="2 3" id="KW-0175">Coiled coil</keyword>
<dbReference type="InterPro" id="IPR039008">
    <property type="entry name" value="IF_rod_dom"/>
</dbReference>
<dbReference type="SUPFAM" id="SSF64593">
    <property type="entry name" value="Intermediate filament protein, coiled coil region"/>
    <property type="match status" value="2"/>
</dbReference>
<dbReference type="InterPro" id="IPR002957">
    <property type="entry name" value="Keratin_I"/>
</dbReference>
<proteinExistence type="predicted"/>
<name>A0ABQ9VN01_SAGOE</name>
<dbReference type="PRINTS" id="PR01248">
    <property type="entry name" value="TYPE1KERATIN"/>
</dbReference>
<sequence>MSLRFSNGSRHVCLRSGATSVRPPNGGAGFAGSSACGSSVAGSEFSCALGGGLGSVPGGSHAGGAFGNAACVGFAGSEGGLLSGNEKVTMQNLNDRLASYLDNVRALEEANAELERKIKGWYEKYGPGSCRGLDHDYSRYHLTIEDLKNKIISSTTANANVILQIDNARLAADDFRLKYENELTLHQNVEADINGLRRVLDELTLCKTDQELQYESLNEEMTYLKKNHEEEMKALQCAAGGNVNVEMNAAPGVDLTVLLNNMRAEYEALAEQNRRDAEAWFNEKSASLQQQISHDAGAATSARSQLTEMRRTLQTLEIQLQSQLATTELIFTLTDPNLTSIALFSSPSSWLLVGTQDPLTPPKHSLECSLTETESNYCAQLAQIQAQIGALEEQLHQVRTETEGQKLEYEHLLDVKVHLEKEIETYCRLIDGDGKKACPSLAFFGRESSLPNLVHHSILLCLDDSNRSCNRSHLLSMLITVGFKILSTSHKQALSFF</sequence>